<gene>
    <name evidence="2" type="ORF">HAX54_020053</name>
</gene>
<feature type="compositionally biased region" description="Low complexity" evidence="1">
    <location>
        <begin position="1"/>
        <end position="14"/>
    </location>
</feature>
<evidence type="ECO:0000313" key="3">
    <source>
        <dbReference type="Proteomes" id="UP000823775"/>
    </source>
</evidence>
<feature type="region of interest" description="Disordered" evidence="1">
    <location>
        <begin position="1"/>
        <end position="75"/>
    </location>
</feature>
<sequence length="231" mass="26012">MAHESSSIPSPLLSLDHRSSSERNQNPDDLILGTLVSSNPPPFPTPSRTRKSPNPKRLVLGSEGTSSQNPSHERDESVVLVNLNEIPDSTAQDKDGWSSPIVMEQLKQWQTIWFRRWCLRRLRFLQRKGLGYQGQWEWGKDSTSRKKVSDILGGKDLTVHESGEKYPQEEPPITNPLEWDGTPLRLLPAIVASLTHEDDEVPLNLVFRKKAIIASQQSPKVKKGTKRGPIT</sequence>
<dbReference type="EMBL" id="JACEIK010002425">
    <property type="protein sequence ID" value="MCD9561093.1"/>
    <property type="molecule type" value="Genomic_DNA"/>
</dbReference>
<name>A0ABS8USB2_DATST</name>
<keyword evidence="3" id="KW-1185">Reference proteome</keyword>
<protein>
    <submittedName>
        <fullName evidence="2">Uncharacterized protein</fullName>
    </submittedName>
</protein>
<comment type="caution">
    <text evidence="2">The sequence shown here is derived from an EMBL/GenBank/DDBJ whole genome shotgun (WGS) entry which is preliminary data.</text>
</comment>
<organism evidence="2 3">
    <name type="scientific">Datura stramonium</name>
    <name type="common">Jimsonweed</name>
    <name type="synonym">Common thornapple</name>
    <dbReference type="NCBI Taxonomy" id="4076"/>
    <lineage>
        <taxon>Eukaryota</taxon>
        <taxon>Viridiplantae</taxon>
        <taxon>Streptophyta</taxon>
        <taxon>Embryophyta</taxon>
        <taxon>Tracheophyta</taxon>
        <taxon>Spermatophyta</taxon>
        <taxon>Magnoliopsida</taxon>
        <taxon>eudicotyledons</taxon>
        <taxon>Gunneridae</taxon>
        <taxon>Pentapetalae</taxon>
        <taxon>asterids</taxon>
        <taxon>lamiids</taxon>
        <taxon>Solanales</taxon>
        <taxon>Solanaceae</taxon>
        <taxon>Solanoideae</taxon>
        <taxon>Datureae</taxon>
        <taxon>Datura</taxon>
    </lineage>
</organism>
<evidence type="ECO:0000313" key="2">
    <source>
        <dbReference type="EMBL" id="MCD9561093.1"/>
    </source>
</evidence>
<evidence type="ECO:0000256" key="1">
    <source>
        <dbReference type="SAM" id="MobiDB-lite"/>
    </source>
</evidence>
<reference evidence="2 3" key="1">
    <citation type="journal article" date="2021" name="BMC Genomics">
        <title>Datura genome reveals duplications of psychoactive alkaloid biosynthetic genes and high mutation rate following tissue culture.</title>
        <authorList>
            <person name="Rajewski A."/>
            <person name="Carter-House D."/>
            <person name="Stajich J."/>
            <person name="Litt A."/>
        </authorList>
    </citation>
    <scope>NUCLEOTIDE SEQUENCE [LARGE SCALE GENOMIC DNA]</scope>
    <source>
        <strain evidence="2">AR-01</strain>
    </source>
</reference>
<accession>A0ABS8USB2</accession>
<dbReference type="Proteomes" id="UP000823775">
    <property type="component" value="Unassembled WGS sequence"/>
</dbReference>
<proteinExistence type="predicted"/>